<reference evidence="2" key="1">
    <citation type="journal article" date="2023" name="Front. Plant Sci.">
        <title>Chromosomal-level genome assembly of Melastoma candidum provides insights into trichome evolution.</title>
        <authorList>
            <person name="Zhong Y."/>
            <person name="Wu W."/>
            <person name="Sun C."/>
            <person name="Zou P."/>
            <person name="Liu Y."/>
            <person name="Dai S."/>
            <person name="Zhou R."/>
        </authorList>
    </citation>
    <scope>NUCLEOTIDE SEQUENCE [LARGE SCALE GENOMIC DNA]</scope>
</reference>
<keyword evidence="2" id="KW-1185">Reference proteome</keyword>
<proteinExistence type="predicted"/>
<gene>
    <name evidence="1" type="ORF">MLD38_006652</name>
</gene>
<sequence>MSEFSAELEEILALTASPNVDGNRTLAYSKLLCLQGRSSDNPSSIRALGESCGSILPHLVSDIPADDEEIAALALKCLGFMIYHPMIVAVIPGNVAGEVLASIAEVARTTKMKLVCNLGMWCISMQQLDEEAIRGHFQLLVMAVVHAIDNPFGSLSTTFEAFQAVIKLVEQTDQMMRESSDLWLPPTYRRLLSDDKRARDMAVRCLLKIKPTVIPPTLMLFKAVRIDLKDSLLLKMKEMIKDGYKVQAVQAWGWLIRLLGNYATKDRHVFNDMLKVLESAFLDSDPQVQIASQVAWQGLVEAVIPPLLTGKEKDMGKQTPDREKFTLDVGESRINGLLRILKLIMTPIVGIVSSQCNLAVRSACFDTWSILLHKLHTLVNHQAIRTVVLKPVFEVVFRKKEENVGNGSWDLCLDMLDHSMLPPEGRRTTLASDNVILDSLEHVTFSRSTWRQYPMKLLPFVILSSISTLKSLKC</sequence>
<accession>A0ACB9RSC1</accession>
<evidence type="ECO:0000313" key="2">
    <source>
        <dbReference type="Proteomes" id="UP001057402"/>
    </source>
</evidence>
<dbReference type="Proteomes" id="UP001057402">
    <property type="component" value="Chromosome 3"/>
</dbReference>
<comment type="caution">
    <text evidence="1">The sequence shown here is derived from an EMBL/GenBank/DDBJ whole genome shotgun (WGS) entry which is preliminary data.</text>
</comment>
<organism evidence="1 2">
    <name type="scientific">Melastoma candidum</name>
    <dbReference type="NCBI Taxonomy" id="119954"/>
    <lineage>
        <taxon>Eukaryota</taxon>
        <taxon>Viridiplantae</taxon>
        <taxon>Streptophyta</taxon>
        <taxon>Embryophyta</taxon>
        <taxon>Tracheophyta</taxon>
        <taxon>Spermatophyta</taxon>
        <taxon>Magnoliopsida</taxon>
        <taxon>eudicotyledons</taxon>
        <taxon>Gunneridae</taxon>
        <taxon>Pentapetalae</taxon>
        <taxon>rosids</taxon>
        <taxon>malvids</taxon>
        <taxon>Myrtales</taxon>
        <taxon>Melastomataceae</taxon>
        <taxon>Melastomatoideae</taxon>
        <taxon>Melastomateae</taxon>
        <taxon>Melastoma</taxon>
    </lineage>
</organism>
<protein>
    <submittedName>
        <fullName evidence="1">Uncharacterized protein</fullName>
    </submittedName>
</protein>
<dbReference type="EMBL" id="CM042882">
    <property type="protein sequence ID" value="KAI4380464.1"/>
    <property type="molecule type" value="Genomic_DNA"/>
</dbReference>
<evidence type="ECO:0000313" key="1">
    <source>
        <dbReference type="EMBL" id="KAI4380464.1"/>
    </source>
</evidence>
<name>A0ACB9RSC1_9MYRT</name>